<evidence type="ECO:0000313" key="6">
    <source>
        <dbReference type="RefSeq" id="XP_021802973.1"/>
    </source>
</evidence>
<dbReference type="InterPro" id="IPR042197">
    <property type="entry name" value="Apaf_helical"/>
</dbReference>
<dbReference type="InterPro" id="IPR044974">
    <property type="entry name" value="Disease_R_plants"/>
</dbReference>
<dbReference type="Pfam" id="PF00931">
    <property type="entry name" value="NB-ARC"/>
    <property type="match status" value="1"/>
</dbReference>
<evidence type="ECO:0000313" key="5">
    <source>
        <dbReference type="Proteomes" id="UP000515124"/>
    </source>
</evidence>
<keyword evidence="2" id="KW-0611">Plant defense</keyword>
<dbReference type="Pfam" id="PF23559">
    <property type="entry name" value="WHD_DRP"/>
    <property type="match status" value="1"/>
</dbReference>
<reference evidence="6" key="1">
    <citation type="submission" date="2025-08" db="UniProtKB">
        <authorList>
            <consortium name="RefSeq"/>
        </authorList>
    </citation>
    <scope>IDENTIFICATION</scope>
</reference>
<protein>
    <submittedName>
        <fullName evidence="6">Disease resistance protein RGA3</fullName>
    </submittedName>
</protein>
<dbReference type="FunFam" id="1.10.10.10:FF:000322">
    <property type="entry name" value="Probable disease resistance protein At1g63360"/>
    <property type="match status" value="1"/>
</dbReference>
<sequence length="362" mass="41048">MAIVGMPGLGKTTLALSIYEEVEMKNDFDKLIWVKVSVPFDVNSILNKISKFLSPTTAEITENQDGLEILKQELKGKMYFLVLDDVWNEDREKWEKLKTGLSALDSARGRIIVTTSSAQVASITGTLKRCDLRCLSEDECWSILKHKAGIDDSAPMSPDLEKIGREIVKRCGGVPLVAQVFGSRMHNKTKEEWLSIQKTRTWDLPGGERILSDLKLSFDNLTSPFLKQCFAYCSMFKKDFEIEKDNLIQLWMAQGLPFHHSPNRSDQEIEDIGNEYFNTLWENCLFHDATKDDCGTITKCKMHDVVHDFAELVAISESLTWDSNIDEMDGKRTIRHVAGVPTSVFEKTPEKLRSLFSNDAVP</sequence>
<dbReference type="GeneID" id="110747073"/>
<keyword evidence="5" id="KW-1185">Reference proteome</keyword>
<evidence type="ECO:0000259" key="3">
    <source>
        <dbReference type="Pfam" id="PF00931"/>
    </source>
</evidence>
<name>A0A6P5RM68_PRUAV</name>
<evidence type="ECO:0000259" key="4">
    <source>
        <dbReference type="Pfam" id="PF23559"/>
    </source>
</evidence>
<dbReference type="AlphaFoldDB" id="A0A6P5RM68"/>
<dbReference type="GO" id="GO:0098542">
    <property type="term" value="P:defense response to other organism"/>
    <property type="evidence" value="ECO:0007669"/>
    <property type="project" value="TreeGrafter"/>
</dbReference>
<dbReference type="PRINTS" id="PR00364">
    <property type="entry name" value="DISEASERSIST"/>
</dbReference>
<dbReference type="Proteomes" id="UP000515124">
    <property type="component" value="Unplaced"/>
</dbReference>
<evidence type="ECO:0000256" key="2">
    <source>
        <dbReference type="ARBA" id="ARBA00022821"/>
    </source>
</evidence>
<dbReference type="InterPro" id="IPR027417">
    <property type="entry name" value="P-loop_NTPase"/>
</dbReference>
<organism evidence="5 6">
    <name type="scientific">Prunus avium</name>
    <name type="common">Cherry</name>
    <name type="synonym">Cerasus avium</name>
    <dbReference type="NCBI Taxonomy" id="42229"/>
    <lineage>
        <taxon>Eukaryota</taxon>
        <taxon>Viridiplantae</taxon>
        <taxon>Streptophyta</taxon>
        <taxon>Embryophyta</taxon>
        <taxon>Tracheophyta</taxon>
        <taxon>Spermatophyta</taxon>
        <taxon>Magnoliopsida</taxon>
        <taxon>eudicotyledons</taxon>
        <taxon>Gunneridae</taxon>
        <taxon>Pentapetalae</taxon>
        <taxon>rosids</taxon>
        <taxon>fabids</taxon>
        <taxon>Rosales</taxon>
        <taxon>Rosaceae</taxon>
        <taxon>Amygdaloideae</taxon>
        <taxon>Amygdaleae</taxon>
        <taxon>Prunus</taxon>
    </lineage>
</organism>
<dbReference type="PANTHER" id="PTHR23155">
    <property type="entry name" value="DISEASE RESISTANCE PROTEIN RP"/>
    <property type="match status" value="1"/>
</dbReference>
<dbReference type="KEGG" id="pavi:110747073"/>
<dbReference type="Gene3D" id="3.40.50.300">
    <property type="entry name" value="P-loop containing nucleotide triphosphate hydrolases"/>
    <property type="match status" value="1"/>
</dbReference>
<dbReference type="InterPro" id="IPR036388">
    <property type="entry name" value="WH-like_DNA-bd_sf"/>
</dbReference>
<proteinExistence type="predicted"/>
<dbReference type="InterPro" id="IPR058922">
    <property type="entry name" value="WHD_DRP"/>
</dbReference>
<feature type="domain" description="NB-ARC" evidence="3">
    <location>
        <begin position="1"/>
        <end position="149"/>
    </location>
</feature>
<dbReference type="Gene3D" id="1.10.8.430">
    <property type="entry name" value="Helical domain of apoptotic protease-activating factors"/>
    <property type="match status" value="1"/>
</dbReference>
<keyword evidence="1" id="KW-0677">Repeat</keyword>
<evidence type="ECO:0000256" key="1">
    <source>
        <dbReference type="ARBA" id="ARBA00022737"/>
    </source>
</evidence>
<gene>
    <name evidence="6" type="primary">LOC110747073</name>
</gene>
<dbReference type="SUPFAM" id="SSF52540">
    <property type="entry name" value="P-loop containing nucleoside triphosphate hydrolases"/>
    <property type="match status" value="1"/>
</dbReference>
<dbReference type="InterPro" id="IPR002182">
    <property type="entry name" value="NB-ARC"/>
</dbReference>
<dbReference type="PANTHER" id="PTHR23155:SF1139">
    <property type="entry name" value="CC-NBS-LRR RESISTANCE PROTEIN"/>
    <property type="match status" value="1"/>
</dbReference>
<dbReference type="Gene3D" id="1.10.10.10">
    <property type="entry name" value="Winged helix-like DNA-binding domain superfamily/Winged helix DNA-binding domain"/>
    <property type="match status" value="1"/>
</dbReference>
<dbReference type="RefSeq" id="XP_021802973.1">
    <property type="nucleotide sequence ID" value="XM_021947281.1"/>
</dbReference>
<feature type="domain" description="Disease resistance protein winged helix" evidence="4">
    <location>
        <begin position="235"/>
        <end position="310"/>
    </location>
</feature>
<accession>A0A6P5RM68</accession>
<dbReference type="GO" id="GO:0043531">
    <property type="term" value="F:ADP binding"/>
    <property type="evidence" value="ECO:0007669"/>
    <property type="project" value="InterPro"/>
</dbReference>